<evidence type="ECO:0000256" key="2">
    <source>
        <dbReference type="SAM" id="MobiDB-lite"/>
    </source>
</evidence>
<name>A0A9P0TEB9_PIEBR</name>
<dbReference type="EMBL" id="CALOZG010000005">
    <property type="protein sequence ID" value="CAH4027370.1"/>
    <property type="molecule type" value="Genomic_DNA"/>
</dbReference>
<dbReference type="AlphaFoldDB" id="A0A9P0TEB9"/>
<comment type="caution">
    <text evidence="4">The sequence shown here is derived from an EMBL/GenBank/DDBJ whole genome shotgun (WGS) entry which is preliminary data.</text>
</comment>
<keyword evidence="1" id="KW-0694">RNA-binding</keyword>
<dbReference type="GO" id="GO:0003723">
    <property type="term" value="F:RNA binding"/>
    <property type="evidence" value="ECO:0007669"/>
    <property type="project" value="UniProtKB-KW"/>
</dbReference>
<gene>
    <name evidence="4" type="ORF">PIBRA_LOCUS4603</name>
</gene>
<feature type="domain" description="Chromatin target of PRMT1 protein C-terminal" evidence="3">
    <location>
        <begin position="143"/>
        <end position="233"/>
    </location>
</feature>
<dbReference type="SMART" id="SM01218">
    <property type="entry name" value="FoP_duplication"/>
    <property type="match status" value="1"/>
</dbReference>
<dbReference type="PANTHER" id="PTHR48426:SF1">
    <property type="entry name" value="CHROMATIN TARGET OF PRMT1 PROTEIN"/>
    <property type="match status" value="1"/>
</dbReference>
<keyword evidence="5" id="KW-1185">Reference proteome</keyword>
<feature type="region of interest" description="Disordered" evidence="2">
    <location>
        <begin position="147"/>
        <end position="203"/>
    </location>
</feature>
<accession>A0A9P0TEB9</accession>
<organism evidence="4 5">
    <name type="scientific">Pieris brassicae</name>
    <name type="common">White butterfly</name>
    <name type="synonym">Large white butterfly</name>
    <dbReference type="NCBI Taxonomy" id="7116"/>
    <lineage>
        <taxon>Eukaryota</taxon>
        <taxon>Metazoa</taxon>
        <taxon>Ecdysozoa</taxon>
        <taxon>Arthropoda</taxon>
        <taxon>Hexapoda</taxon>
        <taxon>Insecta</taxon>
        <taxon>Pterygota</taxon>
        <taxon>Neoptera</taxon>
        <taxon>Endopterygota</taxon>
        <taxon>Lepidoptera</taxon>
        <taxon>Glossata</taxon>
        <taxon>Ditrysia</taxon>
        <taxon>Papilionoidea</taxon>
        <taxon>Pieridae</taxon>
        <taxon>Pierinae</taxon>
        <taxon>Pieris</taxon>
    </lineage>
</organism>
<dbReference type="InterPro" id="IPR025715">
    <property type="entry name" value="FoP_C"/>
</dbReference>
<feature type="compositionally biased region" description="Basic residues" evidence="2">
    <location>
        <begin position="170"/>
        <end position="189"/>
    </location>
</feature>
<evidence type="ECO:0000313" key="5">
    <source>
        <dbReference type="Proteomes" id="UP001152562"/>
    </source>
</evidence>
<dbReference type="PANTHER" id="PTHR48426">
    <property type="entry name" value="CHROMATIN TARGET OF PRMT1 PROTEIN"/>
    <property type="match status" value="1"/>
</dbReference>
<evidence type="ECO:0000313" key="4">
    <source>
        <dbReference type="EMBL" id="CAH4027370.1"/>
    </source>
</evidence>
<dbReference type="Pfam" id="PF13865">
    <property type="entry name" value="FoP_duplication"/>
    <property type="match status" value="1"/>
</dbReference>
<evidence type="ECO:0000256" key="1">
    <source>
        <dbReference type="ARBA" id="ARBA00022884"/>
    </source>
</evidence>
<dbReference type="Proteomes" id="UP001152562">
    <property type="component" value="Unassembled WGS sequence"/>
</dbReference>
<protein>
    <recommendedName>
        <fullName evidence="3">Chromatin target of PRMT1 protein C-terminal domain-containing protein</fullName>
    </recommendedName>
</protein>
<evidence type="ECO:0000259" key="3">
    <source>
        <dbReference type="SMART" id="SM01218"/>
    </source>
</evidence>
<sequence length="234" mass="26749">MIEKVFGINATSVTLNTRFTLLAETLPSPVMRPRKRLVSHPVPNNSYYLRSQKLPQQIAYHLQQSSRQRVKQRLGLRRYRSASSLPGLRRVNSTGNINQGVKTRLAWTYADSNQRWVSPFNNTSRMWRGSGIRLRNPHMRLVRGSVRGRGGRQQMGRLRVSAPPQQIRARGARGGRARGQTRGRGRGRGRGATTAKKVPTKEELDTQLEHYMANSQWALDKQLDDYMKDAMNEE</sequence>
<proteinExistence type="predicted"/>
<dbReference type="InterPro" id="IPR052656">
    <property type="entry name" value="CTOP_PRMT1"/>
</dbReference>
<reference evidence="4" key="1">
    <citation type="submission" date="2022-05" db="EMBL/GenBank/DDBJ databases">
        <authorList>
            <person name="Okamura Y."/>
        </authorList>
    </citation>
    <scope>NUCLEOTIDE SEQUENCE</scope>
</reference>